<feature type="domain" description="Glycosyl hydrolase family 13 catalytic" evidence="2">
    <location>
        <begin position="248"/>
        <end position="591"/>
    </location>
</feature>
<feature type="compositionally biased region" description="Acidic residues" evidence="1">
    <location>
        <begin position="905"/>
        <end position="919"/>
    </location>
</feature>
<dbReference type="PANTHER" id="PTHR10357">
    <property type="entry name" value="ALPHA-AMYLASE FAMILY MEMBER"/>
    <property type="match status" value="1"/>
</dbReference>
<feature type="region of interest" description="Disordered" evidence="1">
    <location>
        <begin position="900"/>
        <end position="928"/>
    </location>
</feature>
<dbReference type="Pfam" id="PF00128">
    <property type="entry name" value="Alpha-amylase"/>
    <property type="match status" value="1"/>
</dbReference>
<evidence type="ECO:0000313" key="4">
    <source>
        <dbReference type="Proteomes" id="UP001595898"/>
    </source>
</evidence>
<dbReference type="SUPFAM" id="SSF49344">
    <property type="entry name" value="CBD9-like"/>
    <property type="match status" value="1"/>
</dbReference>
<evidence type="ECO:0000256" key="1">
    <source>
        <dbReference type="SAM" id="MobiDB-lite"/>
    </source>
</evidence>
<organism evidence="3 4">
    <name type="scientific">Halosolutus amylolyticus</name>
    <dbReference type="NCBI Taxonomy" id="2932267"/>
    <lineage>
        <taxon>Archaea</taxon>
        <taxon>Methanobacteriati</taxon>
        <taxon>Methanobacteriota</taxon>
        <taxon>Stenosarchaea group</taxon>
        <taxon>Halobacteria</taxon>
        <taxon>Halobacteriales</taxon>
        <taxon>Natrialbaceae</taxon>
        <taxon>Halosolutus</taxon>
    </lineage>
</organism>
<dbReference type="EMBL" id="JBHSFA010000007">
    <property type="protein sequence ID" value="MFC4542648.1"/>
    <property type="molecule type" value="Genomic_DNA"/>
</dbReference>
<comment type="caution">
    <text evidence="3">The sequence shown here is derived from an EMBL/GenBank/DDBJ whole genome shotgun (WGS) entry which is preliminary data.</text>
</comment>
<dbReference type="InterPro" id="IPR006047">
    <property type="entry name" value="GH13_cat_dom"/>
</dbReference>
<dbReference type="InterPro" id="IPR017853">
    <property type="entry name" value="GH"/>
</dbReference>
<dbReference type="Pfam" id="PF09985">
    <property type="entry name" value="Glucodextran_C"/>
    <property type="match status" value="1"/>
</dbReference>
<accession>A0ABD5PQC3</accession>
<dbReference type="GO" id="GO:0016787">
    <property type="term" value="F:hydrolase activity"/>
    <property type="evidence" value="ECO:0007669"/>
    <property type="project" value="UniProtKB-KW"/>
</dbReference>
<dbReference type="SUPFAM" id="SSF51445">
    <property type="entry name" value="(Trans)glycosidases"/>
    <property type="match status" value="1"/>
</dbReference>
<evidence type="ECO:0000313" key="3">
    <source>
        <dbReference type="EMBL" id="MFC4542648.1"/>
    </source>
</evidence>
<dbReference type="InterPro" id="IPR006311">
    <property type="entry name" value="TAT_signal"/>
</dbReference>
<name>A0ABD5PQC3_9EURY</name>
<dbReference type="RefSeq" id="WP_250140659.1">
    <property type="nucleotide sequence ID" value="NZ_JALIQP010000002.1"/>
</dbReference>
<dbReference type="AlphaFoldDB" id="A0ABD5PQC3"/>
<sequence length="966" mass="106236">MNRRTFITTLAAATTASAFGTPASADHRTDAASIDLESGDGSHHPGPPRFLHANEAIADPLGHETETRDSLAPWNPDGDATYSWSIVDAPDGADPDLSGDDVVAFDPDEPGEYRLELEAPDGTHELTVRVYPDDTEDDPRPRVDLDAEVVGGQVLLNATASEPEREDVIGSDLDVEFVVDDRHRDRLGGLDGPISAADIDDRVRVHAVAVGTRHSVPDAIDLVPDGDSITVEHPYDVPDWAEDAVVYEIFTRRFPDQDDPTFDTIADRVAHMADLGVDAVWMTPFVETDRGFGTPPEEGGPHGYHTVDYFSTDPDLGTMEDFEALVEECHEHDIKVIFDLVINHTADSHPFFEAATDPDNPDHEKYVDWYRWTDRDALEAEFYFGWGGIPNLNYDNPEVRQFCLEVIDYWVEKVDGIRADVGWGVPKGFWQEMYDRIKRHDPEFLLLDETMPYDVEYAGGLFDVHYDNHLHAALGDAADGNPESILDAVERRRQEGAPDHALFLQYIENHDTDRFLASHDAESQRAAAAATFTLPGVPMLYYGQETGLYDWREAMNWGEFDEYVLDFYDRLVDLYHDHPAFGARGRLERIDYESEEDGALAYARYDPDTDRRAVVFLNFETGPQTITVGDYVHEENLLSDSPANIEYDEETGTAAVTVGTAVVLEADEPEEFVLSSDALVEWPSEEGTDHGPGSYTYPETDEIPEGEFDLASVTIEEGDGHYRIAYEFQNELSDPWNGPLGFSHPMMQVYFRNPDGEAGTTEARTGVNAEFEAAYHHRVVADGFVDEFQPRVEDAEGTHVSDVELHYDRTQDPRTIRMTVPDDGLDYLPEGEGMALVFSMDGYGEGRIRQVGTDGGDWSFGGANGSDAPNVIDMVTPGNIDQSEALAHSVDEVATIPFAPIGDDVATDPDEETADETDEGSSAIPGFGVAAGAAGVAGGAAYAASNALGDADESDADGSDAADETE</sequence>
<dbReference type="Gene3D" id="2.60.40.1190">
    <property type="match status" value="1"/>
</dbReference>
<dbReference type="SMART" id="SM00642">
    <property type="entry name" value="Aamy"/>
    <property type="match status" value="1"/>
</dbReference>
<dbReference type="Gene3D" id="3.20.20.80">
    <property type="entry name" value="Glycosidases"/>
    <property type="match status" value="1"/>
</dbReference>
<proteinExistence type="predicted"/>
<dbReference type="InterPro" id="IPR019248">
    <property type="entry name" value="Glucodextran_C"/>
</dbReference>
<evidence type="ECO:0000259" key="2">
    <source>
        <dbReference type="SMART" id="SM00642"/>
    </source>
</evidence>
<reference evidence="3 4" key="1">
    <citation type="journal article" date="2019" name="Int. J. Syst. Evol. Microbiol.">
        <title>The Global Catalogue of Microorganisms (GCM) 10K type strain sequencing project: providing services to taxonomists for standard genome sequencing and annotation.</title>
        <authorList>
            <consortium name="The Broad Institute Genomics Platform"/>
            <consortium name="The Broad Institute Genome Sequencing Center for Infectious Disease"/>
            <person name="Wu L."/>
            <person name="Ma J."/>
        </authorList>
    </citation>
    <scope>NUCLEOTIDE SEQUENCE [LARGE SCALE GENOMIC DNA]</scope>
    <source>
        <strain evidence="3 4">WLHS5</strain>
    </source>
</reference>
<dbReference type="PROSITE" id="PS51318">
    <property type="entry name" value="TAT"/>
    <property type="match status" value="1"/>
</dbReference>
<dbReference type="Proteomes" id="UP001595898">
    <property type="component" value="Unassembled WGS sequence"/>
</dbReference>
<protein>
    <submittedName>
        <fullName evidence="3">Alpha-amylase family glycosyl hydrolase</fullName>
    </submittedName>
</protein>
<keyword evidence="3" id="KW-0378">Hydrolase</keyword>
<gene>
    <name evidence="3" type="ORF">ACFO5R_12025</name>
</gene>
<keyword evidence="4" id="KW-1185">Reference proteome</keyword>